<dbReference type="AlphaFoldDB" id="A0A1G1XSF3"/>
<sequence>MSQDKEKGRKIEIELQKALGQIGKIHFQQIDPEDAHEEGDYVSIFPDKGERRRIERIIKNGKLSMKVVVAKRANRAHVDMDTIFST</sequence>
<comment type="caution">
    <text evidence="1">The sequence shown here is derived from an EMBL/GenBank/DDBJ whole genome shotgun (WGS) entry which is preliminary data.</text>
</comment>
<organism evidence="1 2">
    <name type="scientific">Candidatus Buchananbacteria bacterium RBG_13_39_9</name>
    <dbReference type="NCBI Taxonomy" id="1797531"/>
    <lineage>
        <taxon>Bacteria</taxon>
        <taxon>Candidatus Buchananiibacteriota</taxon>
    </lineage>
</organism>
<dbReference type="Proteomes" id="UP000176260">
    <property type="component" value="Unassembled WGS sequence"/>
</dbReference>
<dbReference type="EMBL" id="MHIA01000004">
    <property type="protein sequence ID" value="OGY42902.1"/>
    <property type="molecule type" value="Genomic_DNA"/>
</dbReference>
<accession>A0A1G1XSF3</accession>
<gene>
    <name evidence="1" type="ORF">A2Y67_03465</name>
</gene>
<evidence type="ECO:0000313" key="1">
    <source>
        <dbReference type="EMBL" id="OGY42902.1"/>
    </source>
</evidence>
<reference evidence="1 2" key="1">
    <citation type="journal article" date="2016" name="Nat. Commun.">
        <title>Thousands of microbial genomes shed light on interconnected biogeochemical processes in an aquifer system.</title>
        <authorList>
            <person name="Anantharaman K."/>
            <person name="Brown C.T."/>
            <person name="Hug L.A."/>
            <person name="Sharon I."/>
            <person name="Castelle C.J."/>
            <person name="Probst A.J."/>
            <person name="Thomas B.C."/>
            <person name="Singh A."/>
            <person name="Wilkins M.J."/>
            <person name="Karaoz U."/>
            <person name="Brodie E.L."/>
            <person name="Williams K.H."/>
            <person name="Hubbard S.S."/>
            <person name="Banfield J.F."/>
        </authorList>
    </citation>
    <scope>NUCLEOTIDE SEQUENCE [LARGE SCALE GENOMIC DNA]</scope>
</reference>
<evidence type="ECO:0000313" key="2">
    <source>
        <dbReference type="Proteomes" id="UP000176260"/>
    </source>
</evidence>
<name>A0A1G1XSF3_9BACT</name>
<proteinExistence type="predicted"/>
<protein>
    <submittedName>
        <fullName evidence="1">Uncharacterized protein</fullName>
    </submittedName>
</protein>